<feature type="transmembrane region" description="Helical" evidence="7">
    <location>
        <begin position="148"/>
        <end position="166"/>
    </location>
</feature>
<dbReference type="OrthoDB" id="9813074at2"/>
<feature type="transmembrane region" description="Helical" evidence="7">
    <location>
        <begin position="116"/>
        <end position="136"/>
    </location>
</feature>
<feature type="domain" description="Peptidase S54 rhomboid" evidence="8">
    <location>
        <begin position="50"/>
        <end position="194"/>
    </location>
</feature>
<evidence type="ECO:0000256" key="6">
    <source>
        <dbReference type="ARBA" id="ARBA00023136"/>
    </source>
</evidence>
<keyword evidence="4" id="KW-0378">Hydrolase</keyword>
<evidence type="ECO:0000259" key="8">
    <source>
        <dbReference type="Pfam" id="PF01694"/>
    </source>
</evidence>
<dbReference type="InterPro" id="IPR050925">
    <property type="entry name" value="Rhomboid_protease_S54"/>
</dbReference>
<evidence type="ECO:0000256" key="4">
    <source>
        <dbReference type="ARBA" id="ARBA00022801"/>
    </source>
</evidence>
<feature type="transmembrane region" description="Helical" evidence="7">
    <location>
        <begin position="52"/>
        <end position="78"/>
    </location>
</feature>
<feature type="transmembrane region" description="Helical" evidence="7">
    <location>
        <begin position="178"/>
        <end position="198"/>
    </location>
</feature>
<dbReference type="Pfam" id="PF01694">
    <property type="entry name" value="Rhomboid"/>
    <property type="match status" value="1"/>
</dbReference>
<dbReference type="EMBL" id="BJCL01000004">
    <property type="protein sequence ID" value="GCL63140.1"/>
    <property type="molecule type" value="Genomic_DNA"/>
</dbReference>
<evidence type="ECO:0000256" key="7">
    <source>
        <dbReference type="SAM" id="Phobius"/>
    </source>
</evidence>
<dbReference type="InterPro" id="IPR022764">
    <property type="entry name" value="Peptidase_S54_rhomboid_dom"/>
</dbReference>
<protein>
    <recommendedName>
        <fullName evidence="8">Peptidase S54 rhomboid domain-containing protein</fullName>
    </recommendedName>
</protein>
<gene>
    <name evidence="9" type="ORF">AQPW35_22210</name>
</gene>
<dbReference type="PANTHER" id="PTHR43731:SF14">
    <property type="entry name" value="PRESENILIN-ASSOCIATED RHOMBOID-LIKE PROTEIN, MITOCHONDRIAL"/>
    <property type="match status" value="1"/>
</dbReference>
<evidence type="ECO:0000256" key="1">
    <source>
        <dbReference type="ARBA" id="ARBA00004141"/>
    </source>
</evidence>
<accession>A0A480AQN3</accession>
<keyword evidence="3 7" id="KW-0812">Transmembrane</keyword>
<dbReference type="PANTHER" id="PTHR43731">
    <property type="entry name" value="RHOMBOID PROTEASE"/>
    <property type="match status" value="1"/>
</dbReference>
<evidence type="ECO:0000256" key="2">
    <source>
        <dbReference type="ARBA" id="ARBA00009045"/>
    </source>
</evidence>
<evidence type="ECO:0000256" key="5">
    <source>
        <dbReference type="ARBA" id="ARBA00022989"/>
    </source>
</evidence>
<comment type="caution">
    <text evidence="9">The sequence shown here is derived from an EMBL/GenBank/DDBJ whole genome shotgun (WGS) entry which is preliminary data.</text>
</comment>
<sequence>MDSLLRTTTGAPAATLLLLTILVVSALGLTRWPGLVTQQLLRPHGLARRGDWHTLVTSGFIHADLMHLLFNAFTFWAFGFGLERALGTPLFVLLYAAGLLVSSGITAWLHRREPGYASLGASGAISAVLFASIVVFPQASIYILPLPFPIPAPVFAVAYLVFSVLASRARTGRINHDAHIAGALTGVVFMALVAPGSVGQALGGLFGLFGS</sequence>
<comment type="subcellular location">
    <subcellularLocation>
        <location evidence="1">Membrane</location>
        <topology evidence="1">Multi-pass membrane protein</topology>
    </subcellularLocation>
</comment>
<proteinExistence type="inferred from homology"/>
<evidence type="ECO:0000313" key="10">
    <source>
        <dbReference type="Proteomes" id="UP000301751"/>
    </source>
</evidence>
<name>A0A480AQN3_9BURK</name>
<dbReference type="GO" id="GO:0004252">
    <property type="term" value="F:serine-type endopeptidase activity"/>
    <property type="evidence" value="ECO:0007669"/>
    <property type="project" value="InterPro"/>
</dbReference>
<organism evidence="9 10">
    <name type="scientific">Pseudaquabacterium pictum</name>
    <dbReference type="NCBI Taxonomy" id="2315236"/>
    <lineage>
        <taxon>Bacteria</taxon>
        <taxon>Pseudomonadati</taxon>
        <taxon>Pseudomonadota</taxon>
        <taxon>Betaproteobacteria</taxon>
        <taxon>Burkholderiales</taxon>
        <taxon>Sphaerotilaceae</taxon>
        <taxon>Pseudaquabacterium</taxon>
    </lineage>
</organism>
<reference evidence="10" key="1">
    <citation type="submission" date="2019-03" db="EMBL/GenBank/DDBJ databases">
        <title>Aquabacterium pictum sp.nov., the first bacteriochlorophyll a-containing freshwater bacterium in the genus Aquabacterium of the class Betaproteobacteria.</title>
        <authorList>
            <person name="Hirose S."/>
            <person name="Tank M."/>
            <person name="Hara E."/>
            <person name="Tamaki H."/>
            <person name="Takaichi S."/>
            <person name="Haruta S."/>
            <person name="Hanada S."/>
        </authorList>
    </citation>
    <scope>NUCLEOTIDE SEQUENCE [LARGE SCALE GENOMIC DNA]</scope>
    <source>
        <strain evidence="10">W35</strain>
    </source>
</reference>
<keyword evidence="6 7" id="KW-0472">Membrane</keyword>
<dbReference type="Gene3D" id="1.20.1540.10">
    <property type="entry name" value="Rhomboid-like"/>
    <property type="match status" value="1"/>
</dbReference>
<evidence type="ECO:0000256" key="3">
    <source>
        <dbReference type="ARBA" id="ARBA00022692"/>
    </source>
</evidence>
<dbReference type="InterPro" id="IPR035952">
    <property type="entry name" value="Rhomboid-like_sf"/>
</dbReference>
<dbReference type="GO" id="GO:0016020">
    <property type="term" value="C:membrane"/>
    <property type="evidence" value="ECO:0007669"/>
    <property type="project" value="UniProtKB-SubCell"/>
</dbReference>
<keyword evidence="5 7" id="KW-1133">Transmembrane helix</keyword>
<feature type="transmembrane region" description="Helical" evidence="7">
    <location>
        <begin position="90"/>
        <end position="109"/>
    </location>
</feature>
<evidence type="ECO:0000313" key="9">
    <source>
        <dbReference type="EMBL" id="GCL63140.1"/>
    </source>
</evidence>
<feature type="transmembrane region" description="Helical" evidence="7">
    <location>
        <begin position="12"/>
        <end position="32"/>
    </location>
</feature>
<keyword evidence="10" id="KW-1185">Reference proteome</keyword>
<dbReference type="AlphaFoldDB" id="A0A480AQN3"/>
<dbReference type="Proteomes" id="UP000301751">
    <property type="component" value="Unassembled WGS sequence"/>
</dbReference>
<comment type="similarity">
    <text evidence="2">Belongs to the peptidase S54 family.</text>
</comment>
<dbReference type="RefSeq" id="WP_137732876.1">
    <property type="nucleotide sequence ID" value="NZ_BJCL01000004.1"/>
</dbReference>
<dbReference type="SUPFAM" id="SSF144091">
    <property type="entry name" value="Rhomboid-like"/>
    <property type="match status" value="1"/>
</dbReference>